<evidence type="ECO:0000256" key="1">
    <source>
        <dbReference type="SAM" id="Phobius"/>
    </source>
</evidence>
<keyword evidence="3" id="KW-1185">Reference proteome</keyword>
<name>A0A1X0P6W0_9TRYP</name>
<keyword evidence="1" id="KW-0812">Transmembrane</keyword>
<organism evidence="2 3">
    <name type="scientific">Trypanosoma theileri</name>
    <dbReference type="NCBI Taxonomy" id="67003"/>
    <lineage>
        <taxon>Eukaryota</taxon>
        <taxon>Discoba</taxon>
        <taxon>Euglenozoa</taxon>
        <taxon>Kinetoplastea</taxon>
        <taxon>Metakinetoplastina</taxon>
        <taxon>Trypanosomatida</taxon>
        <taxon>Trypanosomatidae</taxon>
        <taxon>Trypanosoma</taxon>
    </lineage>
</organism>
<keyword evidence="1" id="KW-0472">Membrane</keyword>
<dbReference type="Proteomes" id="UP000192257">
    <property type="component" value="Unassembled WGS sequence"/>
</dbReference>
<reference evidence="2 3" key="1">
    <citation type="submission" date="2017-03" db="EMBL/GenBank/DDBJ databases">
        <title>An alternative strategy for trypanosome survival in the mammalian bloodstream revealed through genome and transcriptome analysis of the ubiquitous bovine parasite Trypanosoma (Megatrypanum) theileri.</title>
        <authorList>
            <person name="Kelly S."/>
            <person name="Ivens A."/>
            <person name="Mott A."/>
            <person name="O'Neill E."/>
            <person name="Emms D."/>
            <person name="Macleod O."/>
            <person name="Voorheis P."/>
            <person name="Matthews J."/>
            <person name="Matthews K."/>
            <person name="Carrington M."/>
        </authorList>
    </citation>
    <scope>NUCLEOTIDE SEQUENCE [LARGE SCALE GENOMIC DNA]</scope>
    <source>
        <strain evidence="2">Edinburgh</strain>
    </source>
</reference>
<accession>A0A1X0P6W0</accession>
<dbReference type="EMBL" id="NBCO01000004">
    <property type="protein sequence ID" value="ORC92170.1"/>
    <property type="molecule type" value="Genomic_DNA"/>
</dbReference>
<dbReference type="AlphaFoldDB" id="A0A1X0P6W0"/>
<protein>
    <submittedName>
        <fullName evidence="2">Uncharacterized protein</fullName>
    </submittedName>
</protein>
<evidence type="ECO:0000313" key="3">
    <source>
        <dbReference type="Proteomes" id="UP000192257"/>
    </source>
</evidence>
<proteinExistence type="predicted"/>
<dbReference type="OrthoDB" id="10479048at2759"/>
<dbReference type="GeneID" id="39982358"/>
<keyword evidence="1" id="KW-1133">Transmembrane helix</keyword>
<sequence>MSPTSDCVISCGDYCCDVGQTCCVNGCCHSAAGVCRAEPSTSSLTAIAVCGAIALLIVFICMAVATRRRAAKLRLEKEADADVETAMNTTAMGAVEMNTAEERGRL</sequence>
<evidence type="ECO:0000313" key="2">
    <source>
        <dbReference type="EMBL" id="ORC92170.1"/>
    </source>
</evidence>
<comment type="caution">
    <text evidence="2">The sequence shown here is derived from an EMBL/GenBank/DDBJ whole genome shotgun (WGS) entry which is preliminary data.</text>
</comment>
<dbReference type="VEuPathDB" id="TriTrypDB:TM35_000043840"/>
<feature type="transmembrane region" description="Helical" evidence="1">
    <location>
        <begin position="46"/>
        <end position="65"/>
    </location>
</feature>
<dbReference type="RefSeq" id="XP_028886236.1">
    <property type="nucleotide sequence ID" value="XM_029022578.1"/>
</dbReference>
<gene>
    <name evidence="2" type="ORF">TM35_000043840</name>
</gene>